<dbReference type="GO" id="GO:0047057">
    <property type="term" value="F:vitamin-K-epoxide reductase (warfarin-sensitive) activity"/>
    <property type="evidence" value="ECO:0007669"/>
    <property type="project" value="UniProtKB-EC"/>
</dbReference>
<feature type="transmembrane region" description="Helical" evidence="12">
    <location>
        <begin position="76"/>
        <end position="92"/>
    </location>
</feature>
<evidence type="ECO:0000256" key="12">
    <source>
        <dbReference type="SAM" id="Phobius"/>
    </source>
</evidence>
<evidence type="ECO:0000256" key="6">
    <source>
        <dbReference type="ARBA" id="ARBA00022824"/>
    </source>
</evidence>
<gene>
    <name evidence="14" type="ORF">BESB_003870</name>
</gene>
<evidence type="ECO:0000313" key="15">
    <source>
        <dbReference type="Proteomes" id="UP000224006"/>
    </source>
</evidence>
<accession>A0A2A9MP24</accession>
<dbReference type="STRING" id="94643.A0A2A9MP24"/>
<evidence type="ECO:0000256" key="1">
    <source>
        <dbReference type="ARBA" id="ARBA00004477"/>
    </source>
</evidence>
<evidence type="ECO:0000256" key="3">
    <source>
        <dbReference type="ARBA" id="ARBA00012278"/>
    </source>
</evidence>
<feature type="transmembrane region" description="Helical" evidence="12">
    <location>
        <begin position="6"/>
        <end position="23"/>
    </location>
</feature>
<evidence type="ECO:0000256" key="9">
    <source>
        <dbReference type="ARBA" id="ARBA00023136"/>
    </source>
</evidence>
<proteinExistence type="inferred from homology"/>
<dbReference type="GO" id="GO:0005789">
    <property type="term" value="C:endoplasmic reticulum membrane"/>
    <property type="evidence" value="ECO:0007669"/>
    <property type="project" value="UniProtKB-SubCell"/>
</dbReference>
<dbReference type="RefSeq" id="XP_029222055.1">
    <property type="nucleotide sequence ID" value="XM_029359142.1"/>
</dbReference>
<dbReference type="PANTHER" id="PTHR14519:SF5">
    <property type="entry name" value="VITAMIN K EPOXIDE REDUCTASE COMPLEX SUBUNIT 1-LIKE PROTEIN 1"/>
    <property type="match status" value="1"/>
</dbReference>
<evidence type="ECO:0000256" key="2">
    <source>
        <dbReference type="ARBA" id="ARBA00006214"/>
    </source>
</evidence>
<dbReference type="EMBL" id="NWUJ01000001">
    <property type="protein sequence ID" value="PFH38046.1"/>
    <property type="molecule type" value="Genomic_DNA"/>
</dbReference>
<evidence type="ECO:0000256" key="10">
    <source>
        <dbReference type="ARBA" id="ARBA00023157"/>
    </source>
</evidence>
<dbReference type="CDD" id="cd12917">
    <property type="entry name" value="VKOR_euk"/>
    <property type="match status" value="1"/>
</dbReference>
<keyword evidence="4 12" id="KW-0812">Transmembrane</keyword>
<name>A0A2A9MP24_BESBE</name>
<dbReference type="Pfam" id="PF07884">
    <property type="entry name" value="VKOR"/>
    <property type="match status" value="1"/>
</dbReference>
<keyword evidence="5" id="KW-0874">Quinone</keyword>
<evidence type="ECO:0000256" key="8">
    <source>
        <dbReference type="ARBA" id="ARBA00023002"/>
    </source>
</evidence>
<sequence length="149" mass="16254">MGAANLTTVVTASLGVALCLYAMRVEHLASIDSSYRPYCDISSHASCSRVLTSPQSRLLKYLGLATPGSRLDFPNTYLGLAFYTFMLTFPIGRRFCHVLYTLAAAGSMASSLYLAYVLYAILKDFCIVCVSSYVVRVVVASLSQLNTHK</sequence>
<comment type="subcellular location">
    <subcellularLocation>
        <location evidence="1">Endoplasmic reticulum membrane</location>
        <topology evidence="1">Multi-pass membrane protein</topology>
    </subcellularLocation>
</comment>
<dbReference type="GO" id="GO:0042373">
    <property type="term" value="P:vitamin K metabolic process"/>
    <property type="evidence" value="ECO:0007669"/>
    <property type="project" value="InterPro"/>
</dbReference>
<evidence type="ECO:0000256" key="11">
    <source>
        <dbReference type="ARBA" id="ARBA00023284"/>
    </source>
</evidence>
<dbReference type="SMART" id="SM00756">
    <property type="entry name" value="VKc"/>
    <property type="match status" value="1"/>
</dbReference>
<evidence type="ECO:0000313" key="14">
    <source>
        <dbReference type="EMBL" id="PFH38046.1"/>
    </source>
</evidence>
<dbReference type="InterPro" id="IPR012932">
    <property type="entry name" value="VKOR"/>
</dbReference>
<dbReference type="EC" id="1.17.4.4" evidence="3"/>
<reference evidence="14 15" key="1">
    <citation type="submission" date="2017-09" db="EMBL/GenBank/DDBJ databases">
        <title>Genome sequencing of Besnoitia besnoiti strain Bb-Ger1.</title>
        <authorList>
            <person name="Schares G."/>
            <person name="Venepally P."/>
            <person name="Lorenzi H.A."/>
        </authorList>
    </citation>
    <scope>NUCLEOTIDE SEQUENCE [LARGE SCALE GENOMIC DNA]</scope>
    <source>
        <strain evidence="14 15">Bb-Ger1</strain>
    </source>
</reference>
<dbReference type="GeneID" id="40305450"/>
<dbReference type="InterPro" id="IPR042406">
    <property type="entry name" value="VKORC1/VKORC1L1"/>
</dbReference>
<organism evidence="14 15">
    <name type="scientific">Besnoitia besnoiti</name>
    <name type="common">Apicomplexan protozoan</name>
    <dbReference type="NCBI Taxonomy" id="94643"/>
    <lineage>
        <taxon>Eukaryota</taxon>
        <taxon>Sar</taxon>
        <taxon>Alveolata</taxon>
        <taxon>Apicomplexa</taxon>
        <taxon>Conoidasida</taxon>
        <taxon>Coccidia</taxon>
        <taxon>Eucoccidiorida</taxon>
        <taxon>Eimeriorina</taxon>
        <taxon>Sarcocystidae</taxon>
        <taxon>Besnoitia</taxon>
    </lineage>
</organism>
<evidence type="ECO:0000256" key="7">
    <source>
        <dbReference type="ARBA" id="ARBA00022989"/>
    </source>
</evidence>
<dbReference type="Gene3D" id="1.20.1440.130">
    <property type="entry name" value="VKOR domain"/>
    <property type="match status" value="1"/>
</dbReference>
<dbReference type="PANTHER" id="PTHR14519">
    <property type="entry name" value="VITAMIN K EPOXIDE REDUCTASE COMPLEX, SUBUNIT 1"/>
    <property type="match status" value="1"/>
</dbReference>
<dbReference type="AlphaFoldDB" id="A0A2A9MP24"/>
<dbReference type="VEuPathDB" id="ToxoDB:BESB_003870"/>
<dbReference type="OrthoDB" id="17010at2759"/>
<keyword evidence="9 12" id="KW-0472">Membrane</keyword>
<keyword evidence="11" id="KW-0676">Redox-active center</keyword>
<evidence type="ECO:0000256" key="4">
    <source>
        <dbReference type="ARBA" id="ARBA00022692"/>
    </source>
</evidence>
<dbReference type="GO" id="GO:0048038">
    <property type="term" value="F:quinone binding"/>
    <property type="evidence" value="ECO:0007669"/>
    <property type="project" value="UniProtKB-KW"/>
</dbReference>
<feature type="domain" description="Vitamin K epoxide reductase" evidence="13">
    <location>
        <begin position="1"/>
        <end position="147"/>
    </location>
</feature>
<dbReference type="InterPro" id="IPR038354">
    <property type="entry name" value="VKOR_sf"/>
</dbReference>
<keyword evidence="7 12" id="KW-1133">Transmembrane helix</keyword>
<dbReference type="Proteomes" id="UP000224006">
    <property type="component" value="Chromosome I"/>
</dbReference>
<keyword evidence="8" id="KW-0560">Oxidoreductase</keyword>
<protein>
    <recommendedName>
        <fullName evidence="3">vitamin-K-epoxide reductase (warfarin-sensitive)</fullName>
        <ecNumber evidence="3">1.17.4.4</ecNumber>
    </recommendedName>
</protein>
<evidence type="ECO:0000259" key="13">
    <source>
        <dbReference type="SMART" id="SM00756"/>
    </source>
</evidence>
<dbReference type="KEGG" id="bbes:BESB_003870"/>
<keyword evidence="6" id="KW-0256">Endoplasmic reticulum</keyword>
<keyword evidence="15" id="KW-1185">Reference proteome</keyword>
<keyword evidence="10" id="KW-1015">Disulfide bond</keyword>
<comment type="similarity">
    <text evidence="2">Belongs to the VKOR family.</text>
</comment>
<feature type="transmembrane region" description="Helical" evidence="12">
    <location>
        <begin position="98"/>
        <end position="118"/>
    </location>
</feature>
<evidence type="ECO:0000256" key="5">
    <source>
        <dbReference type="ARBA" id="ARBA00022719"/>
    </source>
</evidence>
<comment type="caution">
    <text evidence="14">The sequence shown here is derived from an EMBL/GenBank/DDBJ whole genome shotgun (WGS) entry which is preliminary data.</text>
</comment>